<evidence type="ECO:0000259" key="1">
    <source>
        <dbReference type="Pfam" id="PF07589"/>
    </source>
</evidence>
<gene>
    <name evidence="2" type="ORF">IQ260_16065</name>
</gene>
<name>A0A929FAT1_LEPEC</name>
<dbReference type="InterPro" id="IPR013424">
    <property type="entry name" value="Ice-binding_C"/>
</dbReference>
<evidence type="ECO:0000313" key="3">
    <source>
        <dbReference type="Proteomes" id="UP000615026"/>
    </source>
</evidence>
<feature type="non-terminal residue" evidence="2">
    <location>
        <position position="1"/>
    </location>
</feature>
<protein>
    <submittedName>
        <fullName evidence="2">PEP-CTERM sorting domain-containing protein</fullName>
    </submittedName>
</protein>
<sequence>EEEVYINALADGVNVSYSQLLPSDDWGFAGPNSEIFLGPEFDNILAFSFTREANAVGFGMDEFFIDEEPPNLSTVPEPTSTAVLFLALAGMGLAYRKQPA</sequence>
<dbReference type="Proteomes" id="UP000615026">
    <property type="component" value="Unassembled WGS sequence"/>
</dbReference>
<reference evidence="2" key="1">
    <citation type="submission" date="2020-10" db="EMBL/GenBank/DDBJ databases">
        <authorList>
            <person name="Castelo-Branco R."/>
            <person name="Eusebio N."/>
            <person name="Adriana R."/>
            <person name="Vieira A."/>
            <person name="Brugerolle De Fraissinette N."/>
            <person name="Rezende De Castro R."/>
            <person name="Schneider M.P."/>
            <person name="Vasconcelos V."/>
            <person name="Leao P.N."/>
        </authorList>
    </citation>
    <scope>NUCLEOTIDE SEQUENCE</scope>
    <source>
        <strain evidence="2">LEGE 11479</strain>
    </source>
</reference>
<accession>A0A929FAT1</accession>
<dbReference type="RefSeq" id="WP_193994116.1">
    <property type="nucleotide sequence ID" value="NZ_JADEXP010000145.1"/>
</dbReference>
<organism evidence="2 3">
    <name type="scientific">Leptolyngbya cf. ectocarpi LEGE 11479</name>
    <dbReference type="NCBI Taxonomy" id="1828722"/>
    <lineage>
        <taxon>Bacteria</taxon>
        <taxon>Bacillati</taxon>
        <taxon>Cyanobacteriota</taxon>
        <taxon>Cyanophyceae</taxon>
        <taxon>Leptolyngbyales</taxon>
        <taxon>Leptolyngbyaceae</taxon>
        <taxon>Leptolyngbya group</taxon>
        <taxon>Leptolyngbya</taxon>
    </lineage>
</organism>
<proteinExistence type="predicted"/>
<dbReference type="NCBIfam" id="TIGR02595">
    <property type="entry name" value="PEP_CTERM"/>
    <property type="match status" value="1"/>
</dbReference>
<dbReference type="Pfam" id="PF07589">
    <property type="entry name" value="PEP-CTERM"/>
    <property type="match status" value="1"/>
</dbReference>
<feature type="domain" description="Ice-binding protein C-terminal" evidence="1">
    <location>
        <begin position="74"/>
        <end position="97"/>
    </location>
</feature>
<evidence type="ECO:0000313" key="2">
    <source>
        <dbReference type="EMBL" id="MBE9068168.1"/>
    </source>
</evidence>
<dbReference type="AlphaFoldDB" id="A0A929FAT1"/>
<comment type="caution">
    <text evidence="2">The sequence shown here is derived from an EMBL/GenBank/DDBJ whole genome shotgun (WGS) entry which is preliminary data.</text>
</comment>
<dbReference type="EMBL" id="JADEXP010000145">
    <property type="protein sequence ID" value="MBE9068168.1"/>
    <property type="molecule type" value="Genomic_DNA"/>
</dbReference>
<keyword evidence="3" id="KW-1185">Reference proteome</keyword>